<name>A0A2Z7D7L1_9LAMI</name>
<protein>
    <submittedName>
        <fullName evidence="2">Uncharacterized protein</fullName>
    </submittedName>
</protein>
<evidence type="ECO:0000313" key="2">
    <source>
        <dbReference type="EMBL" id="KZV54997.1"/>
    </source>
</evidence>
<dbReference type="AlphaFoldDB" id="A0A2Z7D7L1"/>
<sequence length="281" mass="31844">MLLRKYLEARRKNFESGTPTTDIDLQILDILSDAHRSSLEELLKQMKEHKLEWIRLYKSRLFEGANVHHGAIIARYNTNIHSTCWIRYLFLINGSWTVQEGFDRWVRDRRAPIFEALSESILKDLVAVGPVVDRSGITRRTVNNVQYCIRIVDSISEPYIDTVAEEPVVNPDADSDSSSSTSSSDSPMHFTADDFPLGDETTAALTTDFTGTFAQLKASVDQISLEQVQSKFHLEKLKAELSKRISHLETALITASENQDRATLVQTNSLRKEMQDQKAAL</sequence>
<evidence type="ECO:0000313" key="3">
    <source>
        <dbReference type="Proteomes" id="UP000250235"/>
    </source>
</evidence>
<proteinExistence type="predicted"/>
<gene>
    <name evidence="2" type="ORF">F511_31258</name>
</gene>
<evidence type="ECO:0000256" key="1">
    <source>
        <dbReference type="SAM" id="MobiDB-lite"/>
    </source>
</evidence>
<reference evidence="2 3" key="1">
    <citation type="journal article" date="2015" name="Proc. Natl. Acad. Sci. U.S.A.">
        <title>The resurrection genome of Boea hygrometrica: A blueprint for survival of dehydration.</title>
        <authorList>
            <person name="Xiao L."/>
            <person name="Yang G."/>
            <person name="Zhang L."/>
            <person name="Yang X."/>
            <person name="Zhao S."/>
            <person name="Ji Z."/>
            <person name="Zhou Q."/>
            <person name="Hu M."/>
            <person name="Wang Y."/>
            <person name="Chen M."/>
            <person name="Xu Y."/>
            <person name="Jin H."/>
            <person name="Xiao X."/>
            <person name="Hu G."/>
            <person name="Bao F."/>
            <person name="Hu Y."/>
            <person name="Wan P."/>
            <person name="Li L."/>
            <person name="Deng X."/>
            <person name="Kuang T."/>
            <person name="Xiang C."/>
            <person name="Zhu J.K."/>
            <person name="Oliver M.J."/>
            <person name="He Y."/>
        </authorList>
    </citation>
    <scope>NUCLEOTIDE SEQUENCE [LARGE SCALE GENOMIC DNA]</scope>
    <source>
        <strain evidence="3">cv. XS01</strain>
    </source>
</reference>
<feature type="region of interest" description="Disordered" evidence="1">
    <location>
        <begin position="168"/>
        <end position="195"/>
    </location>
</feature>
<organism evidence="2 3">
    <name type="scientific">Dorcoceras hygrometricum</name>
    <dbReference type="NCBI Taxonomy" id="472368"/>
    <lineage>
        <taxon>Eukaryota</taxon>
        <taxon>Viridiplantae</taxon>
        <taxon>Streptophyta</taxon>
        <taxon>Embryophyta</taxon>
        <taxon>Tracheophyta</taxon>
        <taxon>Spermatophyta</taxon>
        <taxon>Magnoliopsida</taxon>
        <taxon>eudicotyledons</taxon>
        <taxon>Gunneridae</taxon>
        <taxon>Pentapetalae</taxon>
        <taxon>asterids</taxon>
        <taxon>lamiids</taxon>
        <taxon>Lamiales</taxon>
        <taxon>Gesneriaceae</taxon>
        <taxon>Didymocarpoideae</taxon>
        <taxon>Trichosporeae</taxon>
        <taxon>Loxocarpinae</taxon>
        <taxon>Dorcoceras</taxon>
    </lineage>
</organism>
<keyword evidence="3" id="KW-1185">Reference proteome</keyword>
<feature type="compositionally biased region" description="Low complexity" evidence="1">
    <location>
        <begin position="176"/>
        <end position="186"/>
    </location>
</feature>
<accession>A0A2Z7D7L1</accession>
<dbReference type="Proteomes" id="UP000250235">
    <property type="component" value="Unassembled WGS sequence"/>
</dbReference>
<dbReference type="EMBL" id="KQ989041">
    <property type="protein sequence ID" value="KZV54997.1"/>
    <property type="molecule type" value="Genomic_DNA"/>
</dbReference>